<evidence type="ECO:0000313" key="2">
    <source>
        <dbReference type="EMBL" id="KAJ4969285.1"/>
    </source>
</evidence>
<gene>
    <name evidence="2" type="ORF">NE237_015986</name>
</gene>
<dbReference type="Proteomes" id="UP001141806">
    <property type="component" value="Unassembled WGS sequence"/>
</dbReference>
<dbReference type="PANTHER" id="PTHR33494:SF5">
    <property type="entry name" value="F10A16.6 PROTEIN"/>
    <property type="match status" value="1"/>
</dbReference>
<dbReference type="AlphaFoldDB" id="A0A9Q0QRK8"/>
<evidence type="ECO:0000313" key="3">
    <source>
        <dbReference type="Proteomes" id="UP001141806"/>
    </source>
</evidence>
<dbReference type="PANTHER" id="PTHR33494">
    <property type="entry name" value="OS02G0793800 PROTEIN"/>
    <property type="match status" value="1"/>
</dbReference>
<proteinExistence type="predicted"/>
<feature type="domain" description="TRF2/HOY1 PH-like" evidence="1">
    <location>
        <begin position="133"/>
        <end position="251"/>
    </location>
</feature>
<organism evidence="2 3">
    <name type="scientific">Protea cynaroides</name>
    <dbReference type="NCBI Taxonomy" id="273540"/>
    <lineage>
        <taxon>Eukaryota</taxon>
        <taxon>Viridiplantae</taxon>
        <taxon>Streptophyta</taxon>
        <taxon>Embryophyta</taxon>
        <taxon>Tracheophyta</taxon>
        <taxon>Spermatophyta</taxon>
        <taxon>Magnoliopsida</taxon>
        <taxon>Proteales</taxon>
        <taxon>Proteaceae</taxon>
        <taxon>Protea</taxon>
    </lineage>
</organism>
<sequence length="517" mass="58946">MIRGAAASQKICFWVDERDGRGELTSLDGSQISLSGSVNDKEEIAEKFEGYEPDSKRIKLMGSYQETREQNVSEQSSPLGLTLRKTPSFLDLIQVKLSGGRSLSRSDLDSEKGRTTSEDFSGQPIAEKLKASNFRANLLRIGKWERVSIHEGDLVAKCYYAKRKLVWEVLEGGLKSKIEIQWSNISAIRAIFQKNEADILEIELCRAPMFFRETDPQPRKHTLWQTTSDFTGGQAPIYRWHYVQFPEGTLEKHYEKLLQCDDRLFMLSKKPFPTLNSPYFFTNLYGYPDFCFGFNGHRPTSQFPHLSVPSPNIAKFSLAINDSNPLMSVMDCKHQHQAAPVWVQGINNDQNFCSSRKEEQFEEPPWTVSTRLDNPLIYHHQLPYGDESEKNHPPPNNLSLDEVADHLLKDPFASGYSDEQKILAKVKSMYNLLDAAREPIPTRNTNNSYNLNKHFNIGLKCNADGDYNINNHIMLRSMEQSTDSSNILGLLNSLPTQVFNENPLMNLTRFPSSPYSL</sequence>
<dbReference type="InterPro" id="IPR057939">
    <property type="entry name" value="TRF2_HOY1_PH"/>
</dbReference>
<keyword evidence="3" id="KW-1185">Reference proteome</keyword>
<accession>A0A9Q0QRK8</accession>
<dbReference type="EMBL" id="JAMYWD010000006">
    <property type="protein sequence ID" value="KAJ4969285.1"/>
    <property type="molecule type" value="Genomic_DNA"/>
</dbReference>
<dbReference type="Pfam" id="PF24818">
    <property type="entry name" value="PH_TRF2_HOY1"/>
    <property type="match status" value="1"/>
</dbReference>
<name>A0A9Q0QRK8_9MAGN</name>
<dbReference type="OrthoDB" id="6159439at2759"/>
<evidence type="ECO:0000259" key="1">
    <source>
        <dbReference type="Pfam" id="PF24818"/>
    </source>
</evidence>
<reference evidence="2" key="1">
    <citation type="journal article" date="2023" name="Plant J.">
        <title>The genome of the king protea, Protea cynaroides.</title>
        <authorList>
            <person name="Chang J."/>
            <person name="Duong T.A."/>
            <person name="Schoeman C."/>
            <person name="Ma X."/>
            <person name="Roodt D."/>
            <person name="Barker N."/>
            <person name="Li Z."/>
            <person name="Van de Peer Y."/>
            <person name="Mizrachi E."/>
        </authorList>
    </citation>
    <scope>NUCLEOTIDE SEQUENCE</scope>
    <source>
        <tissue evidence="2">Young leaves</tissue>
    </source>
</reference>
<protein>
    <recommendedName>
        <fullName evidence="1">TRF2/HOY1 PH-like domain-containing protein</fullName>
    </recommendedName>
</protein>
<comment type="caution">
    <text evidence="2">The sequence shown here is derived from an EMBL/GenBank/DDBJ whole genome shotgun (WGS) entry which is preliminary data.</text>
</comment>